<keyword evidence="1" id="KW-1133">Transmembrane helix</keyword>
<gene>
    <name evidence="2" type="ORF">HA237_04475</name>
    <name evidence="3" type="ORF">J4224_05495</name>
</gene>
<keyword evidence="1" id="KW-0812">Transmembrane</keyword>
<feature type="transmembrane region" description="Helical" evidence="1">
    <location>
        <begin position="32"/>
        <end position="53"/>
    </location>
</feature>
<dbReference type="AlphaFoldDB" id="A0A7J4ISU8"/>
<reference evidence="3" key="3">
    <citation type="submission" date="2021-05" db="EMBL/GenBank/DDBJ databases">
        <title>Protein family content uncovers lineage relationships and bacterial pathway maintenance mechanisms in DPANN archaea.</title>
        <authorList>
            <person name="Castelle C.J."/>
            <person name="Meheust R."/>
            <person name="Jaffe A.L."/>
            <person name="Seitz K."/>
            <person name="Gong X."/>
            <person name="Baker B.J."/>
            <person name="Banfield J.F."/>
        </authorList>
    </citation>
    <scope>NUCLEOTIDE SEQUENCE</scope>
    <source>
        <strain evidence="3">RIFCSPHIGHO2_01_FULL_GW2011_AR10_43_9</strain>
    </source>
</reference>
<dbReference type="Proteomes" id="UP000683213">
    <property type="component" value="Unassembled WGS sequence"/>
</dbReference>
<proteinExistence type="predicted"/>
<evidence type="ECO:0000313" key="2">
    <source>
        <dbReference type="EMBL" id="HIH08598.1"/>
    </source>
</evidence>
<dbReference type="EMBL" id="DUFG01000021">
    <property type="protein sequence ID" value="HIH08598.1"/>
    <property type="molecule type" value="Genomic_DNA"/>
</dbReference>
<accession>A0A7J4ISU8</accession>
<sequence>MTTVKFDDLPENVKTKIIIILNHRKLLKKSGIIWGTLTGTLAAFSFAGAALTSEKILKYLMASAGSAGLATLALTPAGLRLHADQLRKDFAELYFAVKKSKSHPAIRKLSMHPYFVVDVKGNLVGKNSAPRLSRLFTIGRRRVPVPTNAKEKKFIEWKKTLPKRRKITKMPLPKRRK</sequence>
<evidence type="ECO:0000256" key="1">
    <source>
        <dbReference type="SAM" id="Phobius"/>
    </source>
</evidence>
<dbReference type="Proteomes" id="UP000577419">
    <property type="component" value="Unassembled WGS sequence"/>
</dbReference>
<protein>
    <submittedName>
        <fullName evidence="2">Uncharacterized protein</fullName>
    </submittedName>
</protein>
<evidence type="ECO:0000313" key="3">
    <source>
        <dbReference type="EMBL" id="MBS3059846.1"/>
    </source>
</evidence>
<keyword evidence="1" id="KW-0472">Membrane</keyword>
<evidence type="ECO:0000313" key="4">
    <source>
        <dbReference type="Proteomes" id="UP000577419"/>
    </source>
</evidence>
<name>A0A7J4ISU8_9ARCH</name>
<comment type="caution">
    <text evidence="2">The sequence shown here is derived from an EMBL/GenBank/DDBJ whole genome shotgun (WGS) entry which is preliminary data.</text>
</comment>
<dbReference type="EMBL" id="JAGVWF010000083">
    <property type="protein sequence ID" value="MBS3059846.1"/>
    <property type="molecule type" value="Genomic_DNA"/>
</dbReference>
<organism evidence="2 4">
    <name type="scientific">Candidatus Iainarchaeum sp</name>
    <dbReference type="NCBI Taxonomy" id="3101447"/>
    <lineage>
        <taxon>Archaea</taxon>
        <taxon>Candidatus Iainarchaeota</taxon>
        <taxon>Candidatus Iainarchaeia</taxon>
        <taxon>Candidatus Iainarchaeales</taxon>
        <taxon>Candidatus Iainarchaeaceae</taxon>
        <taxon>Candidatus Iainarchaeum</taxon>
    </lineage>
</organism>
<reference evidence="3" key="2">
    <citation type="submission" date="2021-03" db="EMBL/GenBank/DDBJ databases">
        <authorList>
            <person name="Jaffe A."/>
        </authorList>
    </citation>
    <scope>NUCLEOTIDE SEQUENCE</scope>
    <source>
        <strain evidence="3">RIFCSPHIGHO2_01_FULL_GW2011_AR10_43_9</strain>
    </source>
</reference>
<reference evidence="4" key="1">
    <citation type="journal article" date="2020" name="bioRxiv">
        <title>A rank-normalized archaeal taxonomy based on genome phylogeny resolves widespread incomplete and uneven classifications.</title>
        <authorList>
            <person name="Rinke C."/>
            <person name="Chuvochina M."/>
            <person name="Mussig A.J."/>
            <person name="Chaumeil P.-A."/>
            <person name="Waite D.W."/>
            <person name="Whitman W.B."/>
            <person name="Parks D.H."/>
            <person name="Hugenholtz P."/>
        </authorList>
    </citation>
    <scope>NUCLEOTIDE SEQUENCE [LARGE SCALE GENOMIC DNA]</scope>
</reference>